<dbReference type="OrthoDB" id="2159131at2759"/>
<evidence type="ECO:0000256" key="1">
    <source>
        <dbReference type="SAM" id="MobiDB-lite"/>
    </source>
</evidence>
<organism evidence="3 4">
    <name type="scientific">Viridothelium virens</name>
    <name type="common">Speckled blister lichen</name>
    <name type="synonym">Trypethelium virens</name>
    <dbReference type="NCBI Taxonomy" id="1048519"/>
    <lineage>
        <taxon>Eukaryota</taxon>
        <taxon>Fungi</taxon>
        <taxon>Dikarya</taxon>
        <taxon>Ascomycota</taxon>
        <taxon>Pezizomycotina</taxon>
        <taxon>Dothideomycetes</taxon>
        <taxon>Dothideomycetes incertae sedis</taxon>
        <taxon>Trypetheliales</taxon>
        <taxon>Trypetheliaceae</taxon>
        <taxon>Viridothelium</taxon>
    </lineage>
</organism>
<gene>
    <name evidence="3" type="ORF">EV356DRAFT_515600</name>
</gene>
<feature type="domain" description="CBF1-interacting co-repressor CIR N-terminal" evidence="2">
    <location>
        <begin position="10"/>
        <end position="46"/>
    </location>
</feature>
<feature type="region of interest" description="Disordered" evidence="1">
    <location>
        <begin position="142"/>
        <end position="329"/>
    </location>
</feature>
<dbReference type="SMART" id="SM01083">
    <property type="entry name" value="Cir_N"/>
    <property type="match status" value="1"/>
</dbReference>
<feature type="region of interest" description="Disordered" evidence="1">
    <location>
        <begin position="114"/>
        <end position="133"/>
    </location>
</feature>
<feature type="compositionally biased region" description="Basic and acidic residues" evidence="1">
    <location>
        <begin position="33"/>
        <end position="49"/>
    </location>
</feature>
<dbReference type="InterPro" id="IPR019339">
    <property type="entry name" value="CIR_N_dom"/>
</dbReference>
<proteinExistence type="predicted"/>
<feature type="compositionally biased region" description="Basic residues" evidence="1">
    <location>
        <begin position="303"/>
        <end position="316"/>
    </location>
</feature>
<keyword evidence="4" id="KW-1185">Reference proteome</keyword>
<evidence type="ECO:0000313" key="3">
    <source>
        <dbReference type="EMBL" id="KAF2234166.1"/>
    </source>
</evidence>
<dbReference type="AlphaFoldDB" id="A0A6A6H7U5"/>
<protein>
    <recommendedName>
        <fullName evidence="2">CBF1-interacting co-repressor CIR N-terminal domain-containing protein</fullName>
    </recommendedName>
</protein>
<feature type="compositionally biased region" description="Polar residues" evidence="1">
    <location>
        <begin position="197"/>
        <end position="210"/>
    </location>
</feature>
<feature type="region of interest" description="Disordered" evidence="1">
    <location>
        <begin position="33"/>
        <end position="100"/>
    </location>
</feature>
<dbReference type="Proteomes" id="UP000800092">
    <property type="component" value="Unassembled WGS sequence"/>
</dbReference>
<feature type="compositionally biased region" description="Basic residues" evidence="1">
    <location>
        <begin position="273"/>
        <end position="282"/>
    </location>
</feature>
<evidence type="ECO:0000313" key="4">
    <source>
        <dbReference type="Proteomes" id="UP000800092"/>
    </source>
</evidence>
<feature type="compositionally biased region" description="Basic and acidic residues" evidence="1">
    <location>
        <begin position="221"/>
        <end position="235"/>
    </location>
</feature>
<sequence>MPLHLLGKKSWNVYNAENIARVRRDEAEAQALEEERERRMQEIDAERRLAILRGTTPPPLPDEDESKEVSREQKKRGRHDVGKEDYRKRRRLRGEDDTDRDIRLAMEDREIVERAREGQVEGGYAKREAASDAPLIDHAGHVDLFPQEKAPRKTKEREKNIQAEKEAEKKKREFEDQYTMRFSNAAGNKQGMEKPWYSSNGTQASTQSFENEIGKDVWGNEDPRKNERVKNRIESNDPMAFMRKAQTQLKESERDKRKFEEERQAELEDLRRRERRRSRKDRRAQEEDGIGGFSLDASPGKEHRSRHRHSHHRHRSKDREHYDRTRHGS</sequence>
<dbReference type="PANTHER" id="PTHR22093:SF0">
    <property type="entry name" value="LEUKOCYTE RECEPTOR CLUSTER MEMBER 1"/>
    <property type="match status" value="1"/>
</dbReference>
<evidence type="ECO:0000259" key="2">
    <source>
        <dbReference type="SMART" id="SM01083"/>
    </source>
</evidence>
<feature type="compositionally biased region" description="Basic and acidic residues" evidence="1">
    <location>
        <begin position="149"/>
        <end position="175"/>
    </location>
</feature>
<accession>A0A6A6H7U5</accession>
<feature type="compositionally biased region" description="Basic and acidic residues" evidence="1">
    <location>
        <begin position="114"/>
        <end position="130"/>
    </location>
</feature>
<dbReference type="PANTHER" id="PTHR22093">
    <property type="entry name" value="LEUKOCYTE RECEPTOR CLUSTER LRC MEMBER 1"/>
    <property type="match status" value="1"/>
</dbReference>
<reference evidence="3" key="1">
    <citation type="journal article" date="2020" name="Stud. Mycol.">
        <title>101 Dothideomycetes genomes: a test case for predicting lifestyles and emergence of pathogens.</title>
        <authorList>
            <person name="Haridas S."/>
            <person name="Albert R."/>
            <person name="Binder M."/>
            <person name="Bloem J."/>
            <person name="Labutti K."/>
            <person name="Salamov A."/>
            <person name="Andreopoulos B."/>
            <person name="Baker S."/>
            <person name="Barry K."/>
            <person name="Bills G."/>
            <person name="Bluhm B."/>
            <person name="Cannon C."/>
            <person name="Castanera R."/>
            <person name="Culley D."/>
            <person name="Daum C."/>
            <person name="Ezra D."/>
            <person name="Gonzalez J."/>
            <person name="Henrissat B."/>
            <person name="Kuo A."/>
            <person name="Liang C."/>
            <person name="Lipzen A."/>
            <person name="Lutzoni F."/>
            <person name="Magnuson J."/>
            <person name="Mondo S."/>
            <person name="Nolan M."/>
            <person name="Ohm R."/>
            <person name="Pangilinan J."/>
            <person name="Park H.-J."/>
            <person name="Ramirez L."/>
            <person name="Alfaro M."/>
            <person name="Sun H."/>
            <person name="Tritt A."/>
            <person name="Yoshinaga Y."/>
            <person name="Zwiers L.-H."/>
            <person name="Turgeon B."/>
            <person name="Goodwin S."/>
            <person name="Spatafora J."/>
            <person name="Crous P."/>
            <person name="Grigoriev I."/>
        </authorList>
    </citation>
    <scope>NUCLEOTIDE SEQUENCE</scope>
    <source>
        <strain evidence="3">Tuck. ex Michener</strain>
    </source>
</reference>
<dbReference type="EMBL" id="ML991800">
    <property type="protein sequence ID" value="KAF2234166.1"/>
    <property type="molecule type" value="Genomic_DNA"/>
</dbReference>
<feature type="compositionally biased region" description="Basic and acidic residues" evidence="1">
    <location>
        <begin position="317"/>
        <end position="329"/>
    </location>
</feature>
<name>A0A6A6H7U5_VIRVR</name>
<feature type="compositionally biased region" description="Basic and acidic residues" evidence="1">
    <location>
        <begin position="250"/>
        <end position="272"/>
    </location>
</feature>
<dbReference type="InterPro" id="IPR039875">
    <property type="entry name" value="LENG1-like"/>
</dbReference>